<dbReference type="Pfam" id="PF12889">
    <property type="entry name" value="DUF3829"/>
    <property type="match status" value="1"/>
</dbReference>
<comment type="caution">
    <text evidence="3">The sequence shown here is derived from an EMBL/GenBank/DDBJ whole genome shotgun (WGS) entry which is preliminary data.</text>
</comment>
<reference evidence="2" key="2">
    <citation type="submission" date="2022-04" db="EMBL/GenBank/DDBJ databases">
        <title>Genomic comparison of 19 strains of Xanthomonas nasturtii, a newly emerging watercress pathogen.</title>
        <authorList>
            <person name="Harrison J."/>
            <person name="Greer S."/>
            <person name="Hussain R."/>
            <person name="Lascelles D."/>
            <person name="Roberts M."/>
            <person name="Carter B."/>
            <person name="Bryning A."/>
            <person name="Carroll S."/>
            <person name="Aspin A."/>
            <person name="Cruz L."/>
            <person name="Cruz J."/>
            <person name="Grant M."/>
            <person name="Vicente J."/>
            <person name="Studholme D.J."/>
        </authorList>
    </citation>
    <scope>NUCLEOTIDE SEQUENCE</scope>
    <source>
        <strain evidence="2">10016B</strain>
    </source>
</reference>
<name>A0A3E1KEK0_9XANT</name>
<evidence type="ECO:0000256" key="1">
    <source>
        <dbReference type="SAM" id="SignalP"/>
    </source>
</evidence>
<evidence type="ECO:0000313" key="3">
    <source>
        <dbReference type="EMBL" id="RFF36905.1"/>
    </source>
</evidence>
<dbReference type="Proteomes" id="UP000259570">
    <property type="component" value="Unassembled WGS sequence"/>
</dbReference>
<dbReference type="EMBL" id="QUZM01000068">
    <property type="protein sequence ID" value="RFF36905.1"/>
    <property type="molecule type" value="Genomic_DNA"/>
</dbReference>
<dbReference type="OrthoDB" id="8004422at2"/>
<feature type="chain" id="PRO_5017701474" evidence="1">
    <location>
        <begin position="19"/>
        <end position="346"/>
    </location>
</feature>
<dbReference type="RefSeq" id="WP_116906849.1">
    <property type="nucleotide sequence ID" value="NZ_CP142084.2"/>
</dbReference>
<dbReference type="Proteomes" id="UP001167357">
    <property type="component" value="Unassembled WGS sequence"/>
</dbReference>
<dbReference type="STRING" id="1843581.A7D16_07670"/>
<dbReference type="PROSITE" id="PS51257">
    <property type="entry name" value="PROKAR_LIPOPROTEIN"/>
    <property type="match status" value="1"/>
</dbReference>
<protein>
    <submittedName>
        <fullName evidence="3">DUF3829 domain-containing protein</fullName>
    </submittedName>
    <submittedName>
        <fullName evidence="2">YiiG family protein</fullName>
    </submittedName>
</protein>
<organism evidence="3 4">
    <name type="scientific">Xanthomonas nasturtii</name>
    <dbReference type="NCBI Taxonomy" id="1843581"/>
    <lineage>
        <taxon>Bacteria</taxon>
        <taxon>Pseudomonadati</taxon>
        <taxon>Pseudomonadota</taxon>
        <taxon>Gammaproteobacteria</taxon>
        <taxon>Lysobacterales</taxon>
        <taxon>Lysobacteraceae</taxon>
        <taxon>Xanthomonas</taxon>
    </lineage>
</organism>
<keyword evidence="5" id="KW-1185">Reference proteome</keyword>
<dbReference type="InterPro" id="IPR024291">
    <property type="entry name" value="DUF3829"/>
</dbReference>
<dbReference type="AlphaFoldDB" id="A0A3E1KEK0"/>
<evidence type="ECO:0000313" key="5">
    <source>
        <dbReference type="Proteomes" id="UP001167357"/>
    </source>
</evidence>
<feature type="signal peptide" evidence="1">
    <location>
        <begin position="1"/>
        <end position="18"/>
    </location>
</feature>
<gene>
    <name evidence="3" type="ORF">DZD52_19715</name>
    <name evidence="2" type="ORF">M3O51_16555</name>
</gene>
<dbReference type="EMBL" id="JAMBED010000046">
    <property type="protein sequence ID" value="MCL1552872.1"/>
    <property type="molecule type" value="Genomic_DNA"/>
</dbReference>
<evidence type="ECO:0000313" key="2">
    <source>
        <dbReference type="EMBL" id="MCL1552872.1"/>
    </source>
</evidence>
<sequence>MSPKFRGFVLAACVSVLAAACGGKSQQAATDAEGADTTSTEEQLDFLQGVTAKLGAYIDCFNRVNAKVHAGARSYTGWMQDPFAGPTGGESGMTGPYDIDAYDMKQCDAPVGAAAAAKPSLPALDKAARDYRAALTALQPISHALADYYTRQDYEDDQFAKGKQLHSQLMEALSAYADASTAFSAELDLQNDAAQREKLRTLEQGEGRTRAYYRLAMMRDAKEIADALEQEPFDVARVNALLDGFNRLSDEAHAQVADQEPGELSWNSFETAAETFRRQAKARVKRLVEKTPYSKLEQGWLDNPLLAPEGASRKLLDTYNVLVSESNRQSSLLSSAIARVPGDRLR</sequence>
<accession>A0A3E1KEK0</accession>
<proteinExistence type="predicted"/>
<reference evidence="3 4" key="1">
    <citation type="submission" date="2018-08" db="EMBL/GenBank/DDBJ databases">
        <title>Genome sequencing of X. nasturtii WHRI 8984.</title>
        <authorList>
            <person name="Studholme D.J."/>
            <person name="Mchugh J."/>
            <person name="Vicente J."/>
        </authorList>
    </citation>
    <scope>NUCLEOTIDE SEQUENCE [LARGE SCALE GENOMIC DNA]</scope>
    <source>
        <strain evidence="3 4">WHRI 8984</strain>
    </source>
</reference>
<keyword evidence="1" id="KW-0732">Signal</keyword>
<dbReference type="GeneID" id="97212838"/>
<evidence type="ECO:0000313" key="4">
    <source>
        <dbReference type="Proteomes" id="UP000259570"/>
    </source>
</evidence>